<evidence type="ECO:0008006" key="4">
    <source>
        <dbReference type="Google" id="ProtNLM"/>
    </source>
</evidence>
<dbReference type="EMBL" id="SNUX01000002">
    <property type="protein sequence ID" value="TES49619.1"/>
    <property type="molecule type" value="Genomic_DNA"/>
</dbReference>
<feature type="transmembrane region" description="Helical" evidence="1">
    <location>
        <begin position="116"/>
        <end position="136"/>
    </location>
</feature>
<evidence type="ECO:0000256" key="1">
    <source>
        <dbReference type="SAM" id="Phobius"/>
    </source>
</evidence>
<dbReference type="InterPro" id="IPR026369">
    <property type="entry name" value="CxxC_20_CxxC"/>
</dbReference>
<evidence type="ECO:0000313" key="2">
    <source>
        <dbReference type="EMBL" id="TES49619.1"/>
    </source>
</evidence>
<dbReference type="AlphaFoldDB" id="A0A4Y7WLR4"/>
<gene>
    <name evidence="2" type="ORF">E2L03_09160</name>
</gene>
<dbReference type="NCBIfam" id="TIGR04104">
    <property type="entry name" value="cxxc_20_cxxc"/>
    <property type="match status" value="1"/>
</dbReference>
<name>A0A4Y7WLR4_9BACI</name>
<reference evidence="2 3" key="1">
    <citation type="submission" date="2019-03" db="EMBL/GenBank/DDBJ databases">
        <authorList>
            <person name="Liu G."/>
        </authorList>
    </citation>
    <scope>NUCLEOTIDE SEQUENCE [LARGE SCALE GENOMIC DNA]</scope>
    <source>
        <strain evidence="2 3">DSM 19099</strain>
    </source>
</reference>
<comment type="caution">
    <text evidence="2">The sequence shown here is derived from an EMBL/GenBank/DDBJ whole genome shotgun (WGS) entry which is preliminary data.</text>
</comment>
<feature type="transmembrane region" description="Helical" evidence="1">
    <location>
        <begin position="90"/>
        <end position="110"/>
    </location>
</feature>
<sequence length="146" mass="17159">MHVSVVGFLTNPLRCFHSKKGIGKRKWINGYSIFFCHGTMKKRRRCLMNLPSCWSCQYTYSYKQAYVCTFAKTKCPSCGEKQYQSKRSKLNFGLIFLMAFIPLFIVRTFTAISFPAYIGMMLLLFVVVSFLLPFCYRFTEEQKSYF</sequence>
<protein>
    <recommendedName>
        <fullName evidence="4">CXXC-20-CXXC protein</fullName>
    </recommendedName>
</protein>
<keyword evidence="1" id="KW-0472">Membrane</keyword>
<accession>A0A4Y7WLR4</accession>
<evidence type="ECO:0000313" key="3">
    <source>
        <dbReference type="Proteomes" id="UP000298210"/>
    </source>
</evidence>
<organism evidence="2 3">
    <name type="scientific">Shouchella lehensis</name>
    <dbReference type="NCBI Taxonomy" id="300825"/>
    <lineage>
        <taxon>Bacteria</taxon>
        <taxon>Bacillati</taxon>
        <taxon>Bacillota</taxon>
        <taxon>Bacilli</taxon>
        <taxon>Bacillales</taxon>
        <taxon>Bacillaceae</taxon>
        <taxon>Shouchella</taxon>
    </lineage>
</organism>
<keyword evidence="1" id="KW-1133">Transmembrane helix</keyword>
<dbReference type="Proteomes" id="UP000298210">
    <property type="component" value="Unassembled WGS sequence"/>
</dbReference>
<keyword evidence="1" id="KW-0812">Transmembrane</keyword>
<proteinExistence type="predicted"/>